<dbReference type="AlphaFoldDB" id="A0A0G4G2D8"/>
<dbReference type="Gene3D" id="1.10.238.10">
    <property type="entry name" value="EF-hand"/>
    <property type="match status" value="1"/>
</dbReference>
<reference evidence="2" key="1">
    <citation type="submission" date="2014-11" db="EMBL/GenBank/DDBJ databases">
        <authorList>
            <person name="Otto D Thomas"/>
            <person name="Naeem Raeece"/>
        </authorList>
    </citation>
    <scope>NUCLEOTIDE SEQUENCE</scope>
</reference>
<name>A0A0G4G2D8_9ALVE</name>
<dbReference type="VEuPathDB" id="CryptoDB:Cvel_19948"/>
<dbReference type="InterPro" id="IPR011992">
    <property type="entry name" value="EF-hand-dom_pair"/>
</dbReference>
<accession>A0A0G4G2D8</accession>
<feature type="region of interest" description="Disordered" evidence="1">
    <location>
        <begin position="1"/>
        <end position="22"/>
    </location>
</feature>
<sequence>MDPSNDQHGGEERRFSSGSAAGAVRVEAESLCTVFTLLDVKASGNIPREKVPLALRMLGMPLTRREVEQALRTADPLHAGEEPSSVSLEALEYNLKNFGDCLDSNEVTFLRGLQVYLVSLFAPCAVVSP</sequence>
<dbReference type="EMBL" id="CDMZ01000833">
    <property type="protein sequence ID" value="CEM22378.1"/>
    <property type="molecule type" value="Genomic_DNA"/>
</dbReference>
<dbReference type="SUPFAM" id="SSF47473">
    <property type="entry name" value="EF-hand"/>
    <property type="match status" value="1"/>
</dbReference>
<gene>
    <name evidence="2" type="ORF">Cvel_19948</name>
</gene>
<evidence type="ECO:0008006" key="3">
    <source>
        <dbReference type="Google" id="ProtNLM"/>
    </source>
</evidence>
<organism evidence="2">
    <name type="scientific">Chromera velia CCMP2878</name>
    <dbReference type="NCBI Taxonomy" id="1169474"/>
    <lineage>
        <taxon>Eukaryota</taxon>
        <taxon>Sar</taxon>
        <taxon>Alveolata</taxon>
        <taxon>Colpodellida</taxon>
        <taxon>Chromeraceae</taxon>
        <taxon>Chromera</taxon>
    </lineage>
</organism>
<proteinExistence type="predicted"/>
<evidence type="ECO:0000256" key="1">
    <source>
        <dbReference type="SAM" id="MobiDB-lite"/>
    </source>
</evidence>
<evidence type="ECO:0000313" key="2">
    <source>
        <dbReference type="EMBL" id="CEM22378.1"/>
    </source>
</evidence>
<protein>
    <recommendedName>
        <fullName evidence="3">EF-hand domain-containing protein</fullName>
    </recommendedName>
</protein>